<feature type="compositionally biased region" description="Polar residues" evidence="1">
    <location>
        <begin position="36"/>
        <end position="49"/>
    </location>
</feature>
<dbReference type="EMBL" id="MU001513">
    <property type="protein sequence ID" value="KAF2438192.1"/>
    <property type="molecule type" value="Genomic_DNA"/>
</dbReference>
<accession>A0A9P4P6L0</accession>
<evidence type="ECO:0000256" key="1">
    <source>
        <dbReference type="SAM" id="MobiDB-lite"/>
    </source>
</evidence>
<sequence>MQIAGDNAALPSDALYIPPATFTPINRPGVQLLAPQCSSGSNQTSQTRAANGAKRQHHPLIAQYLGLGKDKEPSHMQKLVPALPATPTTPPTNRKRGRKLREGKSPSRTTRSVQPRSSKQRRISDANVGFRVTKAASSGTRKDMTASTVSLTATKNSSDTPIETNDHAEDVRRSFRGANATAKRPTELSSFRNTTTLTQAFASLANSSPKSSETLVGSNAHCEPLCSEDQSQHTIADEFFDDVFDSMDLDRTFPQTAPDTHLPDAQNVADSSATICANDVALLSTPDLTDNCSSPLQPNRILNGHESEPTASGSVAHGSLKSGNVLGPSSKFKSPVTRTTGAFIWEEAQSVSHATDRKPIVRPVFPDAVRDRSPIVGLSSKSMLRSCFRVGEAISQAGKATKQGHSILFELYARVLSSERDAAKQHFLFSDLFHHRPPYLKGEYDAAIWKNVELFNYDSGRFLPESKMCRCIGRIRRNEKDQTWVMVVLNIWEATWEDIDWVEGIVNS</sequence>
<dbReference type="OrthoDB" id="5397183at2759"/>
<feature type="region of interest" description="Disordered" evidence="1">
    <location>
        <begin position="294"/>
        <end position="322"/>
    </location>
</feature>
<feature type="compositionally biased region" description="Polar residues" evidence="1">
    <location>
        <begin position="106"/>
        <end position="117"/>
    </location>
</feature>
<organism evidence="2 3">
    <name type="scientific">Karstenula rhodostoma CBS 690.94</name>
    <dbReference type="NCBI Taxonomy" id="1392251"/>
    <lineage>
        <taxon>Eukaryota</taxon>
        <taxon>Fungi</taxon>
        <taxon>Dikarya</taxon>
        <taxon>Ascomycota</taxon>
        <taxon>Pezizomycotina</taxon>
        <taxon>Dothideomycetes</taxon>
        <taxon>Pleosporomycetidae</taxon>
        <taxon>Pleosporales</taxon>
        <taxon>Massarineae</taxon>
        <taxon>Didymosphaeriaceae</taxon>
        <taxon>Karstenula</taxon>
    </lineage>
</organism>
<comment type="caution">
    <text evidence="2">The sequence shown here is derived from an EMBL/GenBank/DDBJ whole genome shotgun (WGS) entry which is preliminary data.</text>
</comment>
<evidence type="ECO:0000313" key="3">
    <source>
        <dbReference type="Proteomes" id="UP000799764"/>
    </source>
</evidence>
<dbReference type="AlphaFoldDB" id="A0A9P4P6L0"/>
<proteinExistence type="predicted"/>
<name>A0A9P4P6L0_9PLEO</name>
<feature type="region of interest" description="Disordered" evidence="1">
    <location>
        <begin position="36"/>
        <end position="57"/>
    </location>
</feature>
<reference evidence="2" key="1">
    <citation type="journal article" date="2020" name="Stud. Mycol.">
        <title>101 Dothideomycetes genomes: a test case for predicting lifestyles and emergence of pathogens.</title>
        <authorList>
            <person name="Haridas S."/>
            <person name="Albert R."/>
            <person name="Binder M."/>
            <person name="Bloem J."/>
            <person name="Labutti K."/>
            <person name="Salamov A."/>
            <person name="Andreopoulos B."/>
            <person name="Baker S."/>
            <person name="Barry K."/>
            <person name="Bills G."/>
            <person name="Bluhm B."/>
            <person name="Cannon C."/>
            <person name="Castanera R."/>
            <person name="Culley D."/>
            <person name="Daum C."/>
            <person name="Ezra D."/>
            <person name="Gonzalez J."/>
            <person name="Henrissat B."/>
            <person name="Kuo A."/>
            <person name="Liang C."/>
            <person name="Lipzen A."/>
            <person name="Lutzoni F."/>
            <person name="Magnuson J."/>
            <person name="Mondo S."/>
            <person name="Nolan M."/>
            <person name="Ohm R."/>
            <person name="Pangilinan J."/>
            <person name="Park H.-J."/>
            <person name="Ramirez L."/>
            <person name="Alfaro M."/>
            <person name="Sun H."/>
            <person name="Tritt A."/>
            <person name="Yoshinaga Y."/>
            <person name="Zwiers L.-H."/>
            <person name="Turgeon B."/>
            <person name="Goodwin S."/>
            <person name="Spatafora J."/>
            <person name="Crous P."/>
            <person name="Grigoriev I."/>
        </authorList>
    </citation>
    <scope>NUCLEOTIDE SEQUENCE</scope>
    <source>
        <strain evidence="2">CBS 690.94</strain>
    </source>
</reference>
<evidence type="ECO:0000313" key="2">
    <source>
        <dbReference type="EMBL" id="KAF2438192.1"/>
    </source>
</evidence>
<keyword evidence="3" id="KW-1185">Reference proteome</keyword>
<gene>
    <name evidence="2" type="ORF">P171DRAFT_437249</name>
</gene>
<protein>
    <submittedName>
        <fullName evidence="2">Uncharacterized protein</fullName>
    </submittedName>
</protein>
<feature type="region of interest" description="Disordered" evidence="1">
    <location>
        <begin position="79"/>
        <end position="128"/>
    </location>
</feature>
<dbReference type="Proteomes" id="UP000799764">
    <property type="component" value="Unassembled WGS sequence"/>
</dbReference>